<evidence type="ECO:0000313" key="1">
    <source>
        <dbReference type="EMBL" id="MCK8493787.1"/>
    </source>
</evidence>
<reference evidence="1 2" key="1">
    <citation type="submission" date="2022-04" db="EMBL/GenBank/DDBJ databases">
        <title>Spirosoma sp. strain RP8 genome sequencing and assembly.</title>
        <authorList>
            <person name="Jung Y."/>
        </authorList>
    </citation>
    <scope>NUCLEOTIDE SEQUENCE [LARGE SCALE GENOMIC DNA]</scope>
    <source>
        <strain evidence="1 2">RP8</strain>
    </source>
</reference>
<protein>
    <recommendedName>
        <fullName evidence="3">RICIN domain-containing protein</fullName>
    </recommendedName>
</protein>
<keyword evidence="2" id="KW-1185">Reference proteome</keyword>
<evidence type="ECO:0000313" key="2">
    <source>
        <dbReference type="Proteomes" id="UP001202180"/>
    </source>
</evidence>
<sequence>MVAIELSNDGQRIVVGTSINGQQFEITHTSGAKGGDRREWTLKSKQDGYMHGYLPLKDTIVIPGIS</sequence>
<evidence type="ECO:0008006" key="3">
    <source>
        <dbReference type="Google" id="ProtNLM"/>
    </source>
</evidence>
<proteinExistence type="predicted"/>
<dbReference type="Proteomes" id="UP001202180">
    <property type="component" value="Unassembled WGS sequence"/>
</dbReference>
<dbReference type="EMBL" id="JALPRF010000003">
    <property type="protein sequence ID" value="MCK8493787.1"/>
    <property type="molecule type" value="Genomic_DNA"/>
</dbReference>
<comment type="caution">
    <text evidence="1">The sequence shown here is derived from an EMBL/GenBank/DDBJ whole genome shotgun (WGS) entry which is preliminary data.</text>
</comment>
<dbReference type="RefSeq" id="WP_248478409.1">
    <property type="nucleotide sequence ID" value="NZ_JALPRF010000003.1"/>
</dbReference>
<gene>
    <name evidence="1" type="ORF">M0L20_18115</name>
</gene>
<organism evidence="1 2">
    <name type="scientific">Spirosoma liriopis</name>
    <dbReference type="NCBI Taxonomy" id="2937440"/>
    <lineage>
        <taxon>Bacteria</taxon>
        <taxon>Pseudomonadati</taxon>
        <taxon>Bacteroidota</taxon>
        <taxon>Cytophagia</taxon>
        <taxon>Cytophagales</taxon>
        <taxon>Cytophagaceae</taxon>
        <taxon>Spirosoma</taxon>
    </lineage>
</organism>
<accession>A0ABT0HNP0</accession>
<name>A0ABT0HNP0_9BACT</name>